<dbReference type="SUPFAM" id="SSF51735">
    <property type="entry name" value="NAD(P)-binding Rossmann-fold domains"/>
    <property type="match status" value="1"/>
</dbReference>
<evidence type="ECO:0000256" key="4">
    <source>
        <dbReference type="PIRSR" id="PIRSR001553-1"/>
    </source>
</evidence>
<evidence type="ECO:0000259" key="7">
    <source>
        <dbReference type="SMART" id="SM00881"/>
    </source>
</evidence>
<dbReference type="Gene3D" id="3.40.50.720">
    <property type="entry name" value="NAD(P)-binding Rossmann-like Domain"/>
    <property type="match status" value="1"/>
</dbReference>
<evidence type="ECO:0000256" key="1">
    <source>
        <dbReference type="ARBA" id="ARBA00022598"/>
    </source>
</evidence>
<dbReference type="Pfam" id="PF00549">
    <property type="entry name" value="Ligase_CoA"/>
    <property type="match status" value="1"/>
</dbReference>
<dbReference type="GO" id="GO:0006099">
    <property type="term" value="P:tricarboxylic acid cycle"/>
    <property type="evidence" value="ECO:0007669"/>
    <property type="project" value="UniProtKB-UniPathway"/>
</dbReference>
<evidence type="ECO:0000313" key="8">
    <source>
        <dbReference type="EMBL" id="KPJ53195.1"/>
    </source>
</evidence>
<gene>
    <name evidence="8" type="ORF">AMJ39_05565</name>
</gene>
<dbReference type="NCBIfam" id="NF004230">
    <property type="entry name" value="PRK05678.1"/>
    <property type="match status" value="1"/>
</dbReference>
<dbReference type="NCBIfam" id="TIGR01019">
    <property type="entry name" value="sucCoAalpha"/>
    <property type="match status" value="1"/>
</dbReference>
<keyword evidence="1 5" id="KW-0436">Ligase</keyword>
<keyword evidence="2 6" id="KW-0547">Nucleotide-binding</keyword>
<comment type="catalytic activity">
    <reaction evidence="6">
        <text>succinate + ATP + CoA = succinyl-CoA + ADP + phosphate</text>
        <dbReference type="Rhea" id="RHEA:17661"/>
        <dbReference type="ChEBI" id="CHEBI:30031"/>
        <dbReference type="ChEBI" id="CHEBI:30616"/>
        <dbReference type="ChEBI" id="CHEBI:43474"/>
        <dbReference type="ChEBI" id="CHEBI:57287"/>
        <dbReference type="ChEBI" id="CHEBI:57292"/>
        <dbReference type="ChEBI" id="CHEBI:456216"/>
        <dbReference type="EC" id="6.2.1.5"/>
    </reaction>
</comment>
<organism evidence="8 9">
    <name type="scientific">candidate division TA06 bacterium DG_24</name>
    <dbReference type="NCBI Taxonomy" id="1703770"/>
    <lineage>
        <taxon>Bacteria</taxon>
        <taxon>Bacteria division TA06</taxon>
    </lineage>
</organism>
<comment type="caution">
    <text evidence="8">The sequence shown here is derived from an EMBL/GenBank/DDBJ whole genome shotgun (WGS) entry which is preliminary data.</text>
</comment>
<dbReference type="FunFam" id="3.40.50.720:FF:000277">
    <property type="entry name" value="Succinate--CoA ligase [ADP-forming] subunit alpha"/>
    <property type="match status" value="1"/>
</dbReference>
<dbReference type="PANTHER" id="PTHR11117">
    <property type="entry name" value="SUCCINYL-COA LIGASE SUBUNIT ALPHA"/>
    <property type="match status" value="1"/>
</dbReference>
<dbReference type="InterPro" id="IPR005810">
    <property type="entry name" value="CoA_lig_alpha"/>
</dbReference>
<dbReference type="GO" id="GO:0009361">
    <property type="term" value="C:succinate-CoA ligase complex (ADP-forming)"/>
    <property type="evidence" value="ECO:0007669"/>
    <property type="project" value="TreeGrafter"/>
</dbReference>
<dbReference type="UniPathway" id="UPA00223">
    <property type="reaction ID" value="UER00999"/>
</dbReference>
<evidence type="ECO:0000256" key="2">
    <source>
        <dbReference type="ARBA" id="ARBA00022741"/>
    </source>
</evidence>
<dbReference type="EMBL" id="LIZS01000027">
    <property type="protein sequence ID" value="KPJ53195.1"/>
    <property type="molecule type" value="Genomic_DNA"/>
</dbReference>
<dbReference type="AlphaFoldDB" id="A0A0S7WSS5"/>
<keyword evidence="6" id="KW-0816">Tricarboxylic acid cycle</keyword>
<dbReference type="GO" id="GO:0004776">
    <property type="term" value="F:succinate-CoA ligase (GDP-forming) activity"/>
    <property type="evidence" value="ECO:0007669"/>
    <property type="project" value="TreeGrafter"/>
</dbReference>
<dbReference type="GO" id="GO:0000166">
    <property type="term" value="F:nucleotide binding"/>
    <property type="evidence" value="ECO:0007669"/>
    <property type="project" value="UniProtKB-KW"/>
</dbReference>
<sequence length="288" mass="29603">MAILVTRETKAIVQGITGGSGTFHTKRMLDYGTRIVAGTSPGKGGSEVHGVPVYDTVAECVAEHGADTSVLFLPARFVLDGALEAIRAGIKLVIIVPEHIPVHDMLIIRHEAAAHGAMVLGGNTPGVISPGQGLLGILPEVAFSPGRIGTVSRSGSITYYVADTLTYSGYGASTCVGLGGDPILGTTFSEVLELFDQDPDTDAVVLVGEIGGVYEEMAAPTIPEVSKPVIAMVGGVFAPRGKRMGHAGAIIEGEMGTAKSKLEALEAAGAKMAKTFLDVPRLLGDALG</sequence>
<dbReference type="PATRIC" id="fig|1703770.3.peg.609"/>
<dbReference type="EC" id="6.2.1.5" evidence="6"/>
<dbReference type="SMART" id="SM00881">
    <property type="entry name" value="CoA_binding"/>
    <property type="match status" value="1"/>
</dbReference>
<dbReference type="SUPFAM" id="SSF52210">
    <property type="entry name" value="Succinyl-CoA synthetase domains"/>
    <property type="match status" value="1"/>
</dbReference>
<evidence type="ECO:0000256" key="6">
    <source>
        <dbReference type="RuleBase" id="RU000699"/>
    </source>
</evidence>
<evidence type="ECO:0000256" key="5">
    <source>
        <dbReference type="RuleBase" id="RU000677"/>
    </source>
</evidence>
<dbReference type="InterPro" id="IPR005811">
    <property type="entry name" value="SUCC_ACL_C"/>
</dbReference>
<dbReference type="Gene3D" id="3.40.50.261">
    <property type="entry name" value="Succinyl-CoA synthetase domains"/>
    <property type="match status" value="1"/>
</dbReference>
<dbReference type="InterPro" id="IPR036291">
    <property type="entry name" value="NAD(P)-bd_dom_sf"/>
</dbReference>
<dbReference type="PRINTS" id="PR01798">
    <property type="entry name" value="SCOASYNTHASE"/>
</dbReference>
<protein>
    <recommendedName>
        <fullName evidence="6">Succinate--CoA ligase [ADP-forming] subunit alpha</fullName>
        <ecNumber evidence="6">6.2.1.5</ecNumber>
    </recommendedName>
</protein>
<comment type="pathway">
    <text evidence="6">Carbohydrate metabolism; tricarboxylic acid cycle; succinate from succinyl-CoA (ligase route): step 1/1.</text>
</comment>
<dbReference type="PANTHER" id="PTHR11117:SF2">
    <property type="entry name" value="SUCCINATE--COA LIGASE [ADP_GDP-FORMING] SUBUNIT ALPHA, MITOCHONDRIAL"/>
    <property type="match status" value="1"/>
</dbReference>
<dbReference type="Pfam" id="PF02629">
    <property type="entry name" value="CoA_binding"/>
    <property type="match status" value="1"/>
</dbReference>
<evidence type="ECO:0000256" key="3">
    <source>
        <dbReference type="ARBA" id="ARBA00060724"/>
    </source>
</evidence>
<comment type="similarity">
    <text evidence="3 5">Belongs to the succinate/malate CoA ligase alpha subunit family.</text>
</comment>
<dbReference type="STRING" id="1703770.AMJ39_05565"/>
<dbReference type="InterPro" id="IPR017440">
    <property type="entry name" value="Cit_synth/succinyl-CoA_lig_AS"/>
</dbReference>
<dbReference type="InterPro" id="IPR003781">
    <property type="entry name" value="CoA-bd"/>
</dbReference>
<feature type="active site" description="Tele-phosphohistidine intermediate" evidence="4">
    <location>
        <position position="246"/>
    </location>
</feature>
<comment type="function">
    <text evidence="6">Succinyl-CoA synthetase functions in the citric acid cycle (TCA), coupling the hydrolysis of succinyl-CoA to the synthesis of either ATP or GTP and thus represents the only step of substrate-level phosphorylation in the TCA. The alpha subunit of the enzyme binds the substrates coenzyme A and phosphate, while succinate binding and nucleotide specificity is provided by the beta subunit.</text>
</comment>
<comment type="subunit">
    <text evidence="6">Heterotetramer of two alpha and two beta subunits.</text>
</comment>
<dbReference type="PIRSF" id="PIRSF001553">
    <property type="entry name" value="SucCS_alpha"/>
    <property type="match status" value="1"/>
</dbReference>
<dbReference type="PROSITE" id="PS00399">
    <property type="entry name" value="SUCCINYL_COA_LIG_2"/>
    <property type="match status" value="1"/>
</dbReference>
<evidence type="ECO:0000313" key="9">
    <source>
        <dbReference type="Proteomes" id="UP000052008"/>
    </source>
</evidence>
<dbReference type="InterPro" id="IPR016102">
    <property type="entry name" value="Succinyl-CoA_synth-like"/>
</dbReference>
<dbReference type="GO" id="GO:0004775">
    <property type="term" value="F:succinate-CoA ligase (ADP-forming) activity"/>
    <property type="evidence" value="ECO:0007669"/>
    <property type="project" value="UniProtKB-EC"/>
</dbReference>
<name>A0A0S7WSS5_UNCT6</name>
<dbReference type="Proteomes" id="UP000052008">
    <property type="component" value="Unassembled WGS sequence"/>
</dbReference>
<proteinExistence type="inferred from homology"/>
<feature type="domain" description="CoA-binding" evidence="7">
    <location>
        <begin position="4"/>
        <end position="100"/>
    </location>
</feature>
<accession>A0A0S7WSS5</accession>
<reference evidence="8 9" key="1">
    <citation type="journal article" date="2015" name="Microbiome">
        <title>Genomic resolution of linkages in carbon, nitrogen, and sulfur cycling among widespread estuary sediment bacteria.</title>
        <authorList>
            <person name="Baker B.J."/>
            <person name="Lazar C.S."/>
            <person name="Teske A.P."/>
            <person name="Dick G.J."/>
        </authorList>
    </citation>
    <scope>NUCLEOTIDE SEQUENCE [LARGE SCALE GENOMIC DNA]</scope>
    <source>
        <strain evidence="8">DG_24</strain>
    </source>
</reference>